<comment type="pathway">
    <text evidence="1">Cofactor biosynthesis; molybdopterin biosynthesis.</text>
</comment>
<sequence>MGIDLALQLGYSPVKINCVVMKGFNDNEVIDFVQLTKDKNVDIRFIEYMPFSGNKWEVEKMVSYNELLTSIRTVWPDFRQLENGSNDTSKAWRVPGYVGQVGFITSMSNMFCSTCNRLRITADGNLKACLFGKEEVSLRDAIRNGVKEDDLITMIAIAVRRKEKHHGGMMNLSQMENRPMILIGG</sequence>
<gene>
    <name evidence="4" type="ORF">HHI36_016297</name>
</gene>
<comment type="caution">
    <text evidence="4">The sequence shown here is derived from an EMBL/GenBank/DDBJ whole genome shotgun (WGS) entry which is preliminary data.</text>
</comment>
<dbReference type="AlphaFoldDB" id="A0ABD2NK72"/>
<dbReference type="SUPFAM" id="SSF102114">
    <property type="entry name" value="Radical SAM enzymes"/>
    <property type="match status" value="1"/>
</dbReference>
<accession>A0ABD2NK72</accession>
<dbReference type="GO" id="GO:0006777">
    <property type="term" value="P:Mo-molybdopterin cofactor biosynthetic process"/>
    <property type="evidence" value="ECO:0007669"/>
    <property type="project" value="UniProtKB-KW"/>
</dbReference>
<name>A0ABD2NK72_9CUCU</name>
<dbReference type="InterPro" id="IPR013785">
    <property type="entry name" value="Aldolase_TIM"/>
</dbReference>
<dbReference type="Gene3D" id="3.20.20.70">
    <property type="entry name" value="Aldolase class I"/>
    <property type="match status" value="1"/>
</dbReference>
<feature type="domain" description="Molybdenum cofactor biosynthesis protein A-like twitch" evidence="3">
    <location>
        <begin position="41"/>
        <end position="166"/>
    </location>
</feature>
<protein>
    <recommendedName>
        <fullName evidence="3">Molybdenum cofactor biosynthesis protein A-like twitch domain-containing protein</fullName>
    </recommendedName>
</protein>
<keyword evidence="2" id="KW-0501">Molybdenum cofactor biosynthesis</keyword>
<dbReference type="PANTHER" id="PTHR22960">
    <property type="entry name" value="MOLYBDOPTERIN COFACTOR SYNTHESIS PROTEIN A"/>
    <property type="match status" value="1"/>
</dbReference>
<dbReference type="InterPro" id="IPR050105">
    <property type="entry name" value="MoCo_biosynth_MoaA/MoaC"/>
</dbReference>
<dbReference type="Proteomes" id="UP001516400">
    <property type="component" value="Unassembled WGS sequence"/>
</dbReference>
<dbReference type="InterPro" id="IPR058240">
    <property type="entry name" value="rSAM_sf"/>
</dbReference>
<evidence type="ECO:0000313" key="5">
    <source>
        <dbReference type="Proteomes" id="UP001516400"/>
    </source>
</evidence>
<evidence type="ECO:0000256" key="1">
    <source>
        <dbReference type="ARBA" id="ARBA00005046"/>
    </source>
</evidence>
<dbReference type="PANTHER" id="PTHR22960:SF0">
    <property type="entry name" value="MOLYBDENUM COFACTOR BIOSYNTHESIS PROTEIN 1"/>
    <property type="match status" value="1"/>
</dbReference>
<dbReference type="Pfam" id="PF06463">
    <property type="entry name" value="Mob_synth_C"/>
    <property type="match status" value="1"/>
</dbReference>
<dbReference type="CDD" id="cd21117">
    <property type="entry name" value="Twitch_MoaA"/>
    <property type="match status" value="1"/>
</dbReference>
<evidence type="ECO:0000259" key="3">
    <source>
        <dbReference type="Pfam" id="PF06463"/>
    </source>
</evidence>
<dbReference type="EMBL" id="JABFTP020000124">
    <property type="protein sequence ID" value="KAL3278771.1"/>
    <property type="molecule type" value="Genomic_DNA"/>
</dbReference>
<dbReference type="GO" id="GO:0051539">
    <property type="term" value="F:4 iron, 4 sulfur cluster binding"/>
    <property type="evidence" value="ECO:0007669"/>
    <property type="project" value="UniProtKB-KW"/>
</dbReference>
<evidence type="ECO:0000256" key="2">
    <source>
        <dbReference type="ARBA" id="ARBA00023150"/>
    </source>
</evidence>
<evidence type="ECO:0000313" key="4">
    <source>
        <dbReference type="EMBL" id="KAL3278771.1"/>
    </source>
</evidence>
<dbReference type="InterPro" id="IPR010505">
    <property type="entry name" value="MoaA_twitch"/>
</dbReference>
<keyword evidence="5" id="KW-1185">Reference proteome</keyword>
<proteinExistence type="predicted"/>
<organism evidence="4 5">
    <name type="scientific">Cryptolaemus montrouzieri</name>
    <dbReference type="NCBI Taxonomy" id="559131"/>
    <lineage>
        <taxon>Eukaryota</taxon>
        <taxon>Metazoa</taxon>
        <taxon>Ecdysozoa</taxon>
        <taxon>Arthropoda</taxon>
        <taxon>Hexapoda</taxon>
        <taxon>Insecta</taxon>
        <taxon>Pterygota</taxon>
        <taxon>Neoptera</taxon>
        <taxon>Endopterygota</taxon>
        <taxon>Coleoptera</taxon>
        <taxon>Polyphaga</taxon>
        <taxon>Cucujiformia</taxon>
        <taxon>Coccinelloidea</taxon>
        <taxon>Coccinellidae</taxon>
        <taxon>Scymninae</taxon>
        <taxon>Scymnini</taxon>
        <taxon>Cryptolaemus</taxon>
    </lineage>
</organism>
<reference evidence="4 5" key="1">
    <citation type="journal article" date="2021" name="BMC Biol.">
        <title>Horizontally acquired antibacterial genes associated with adaptive radiation of ladybird beetles.</title>
        <authorList>
            <person name="Li H.S."/>
            <person name="Tang X.F."/>
            <person name="Huang Y.H."/>
            <person name="Xu Z.Y."/>
            <person name="Chen M.L."/>
            <person name="Du X.Y."/>
            <person name="Qiu B.Y."/>
            <person name="Chen P.T."/>
            <person name="Zhang W."/>
            <person name="Slipinski A."/>
            <person name="Escalona H.E."/>
            <person name="Waterhouse R.M."/>
            <person name="Zwick A."/>
            <person name="Pang H."/>
        </authorList>
    </citation>
    <scope>NUCLEOTIDE SEQUENCE [LARGE SCALE GENOMIC DNA]</scope>
    <source>
        <strain evidence="4">SYSU2018</strain>
    </source>
</reference>